<protein>
    <submittedName>
        <fullName evidence="1">Uncharacterized protein</fullName>
    </submittedName>
</protein>
<proteinExistence type="predicted"/>
<dbReference type="EMBL" id="SKBN01000078">
    <property type="protein sequence ID" value="TGJ84004.1"/>
    <property type="molecule type" value="Genomic_DNA"/>
</dbReference>
<dbReference type="Proteomes" id="UP000297716">
    <property type="component" value="Unassembled WGS sequence"/>
</dbReference>
<comment type="caution">
    <text evidence="1">The sequence shown here is derived from an EMBL/GenBank/DDBJ whole genome shotgun (WGS) entry which is preliminary data.</text>
</comment>
<name>A0A4Z0YJG1_9PEZI</name>
<gene>
    <name evidence="1" type="ORF">E0Z10_g4787</name>
</gene>
<reference evidence="1 2" key="1">
    <citation type="submission" date="2019-03" db="EMBL/GenBank/DDBJ databases">
        <title>Draft genome sequence of Xylaria hypoxylon DSM 108379, a ubiquitous saprotrophic-parasitic fungi on hardwood.</title>
        <authorList>
            <person name="Buettner E."/>
            <person name="Leonhardt S."/>
            <person name="Gebauer A.M."/>
            <person name="Liers C."/>
            <person name="Hofrichter M."/>
            <person name="Kellner H."/>
        </authorList>
    </citation>
    <scope>NUCLEOTIDE SEQUENCE [LARGE SCALE GENOMIC DNA]</scope>
    <source>
        <strain evidence="1 2">DSM 108379</strain>
    </source>
</reference>
<sequence length="164" mass="18228">MVEPINEDISLSESIPTLQSSVQELGRLIKPPDSDLPADELIDAWYDKDTEVSEEEFALRILKVFQESTYKKVYKNVVGQLPCNQRDAVEGFVSGSLSAEEANNLLTQEIPVVEALMVEPPSIEISSSKVAASKIQFGGTQSPLFQNWCRTVKNTLAMTYLDDE</sequence>
<dbReference type="AlphaFoldDB" id="A0A4Z0YJG1"/>
<evidence type="ECO:0000313" key="2">
    <source>
        <dbReference type="Proteomes" id="UP000297716"/>
    </source>
</evidence>
<dbReference type="OrthoDB" id="610608at2759"/>
<accession>A0A4Z0YJG1</accession>
<organism evidence="1 2">
    <name type="scientific">Xylaria hypoxylon</name>
    <dbReference type="NCBI Taxonomy" id="37992"/>
    <lineage>
        <taxon>Eukaryota</taxon>
        <taxon>Fungi</taxon>
        <taxon>Dikarya</taxon>
        <taxon>Ascomycota</taxon>
        <taxon>Pezizomycotina</taxon>
        <taxon>Sordariomycetes</taxon>
        <taxon>Xylariomycetidae</taxon>
        <taxon>Xylariales</taxon>
        <taxon>Xylariaceae</taxon>
        <taxon>Xylaria</taxon>
    </lineage>
</organism>
<evidence type="ECO:0000313" key="1">
    <source>
        <dbReference type="EMBL" id="TGJ84004.1"/>
    </source>
</evidence>
<keyword evidence="2" id="KW-1185">Reference proteome</keyword>